<sequence length="297" mass="32559">MRLSLREKNYVKELLQERKTFTIAPIHLAAYMLDPRFRGEGLDDEEIIKAISFISTESERLGIDLGEAIANLGNFRSKAAFFAMPSLWKAAETLHPATWWSGLCANQPLAKLAANLLSLPPSTADVERGWSNYGFVHNKTRNRLTNDRTAKLVTVRAGLTAALPKDESSRKPLPVKILDQYLQDGDRREERGDGDTGEVSESDDDGLSEEEVDDDWTFDGDGAITDSDSEGEAEEREMATAEPGPDTSGATVTATATVPPPEQAQPTQQPRVTRATAAPRGTSSTSSTRSSKRHRNK</sequence>
<keyword evidence="3" id="KW-1185">Reference proteome</keyword>
<evidence type="ECO:0000259" key="2">
    <source>
        <dbReference type="Pfam" id="PF05699"/>
    </source>
</evidence>
<evidence type="ECO:0000313" key="3">
    <source>
        <dbReference type="Proteomes" id="UP000504606"/>
    </source>
</evidence>
<feature type="domain" description="HAT C-terminal dimerisation" evidence="2">
    <location>
        <begin position="88"/>
        <end position="156"/>
    </location>
</feature>
<reference evidence="4" key="1">
    <citation type="submission" date="2025-08" db="UniProtKB">
        <authorList>
            <consortium name="RefSeq"/>
        </authorList>
    </citation>
    <scope>IDENTIFICATION</scope>
    <source>
        <tissue evidence="4">Whole organism</tissue>
    </source>
</reference>
<evidence type="ECO:0000256" key="1">
    <source>
        <dbReference type="SAM" id="MobiDB-lite"/>
    </source>
</evidence>
<dbReference type="AlphaFoldDB" id="A0A9C6U9R2"/>
<evidence type="ECO:0000313" key="4">
    <source>
        <dbReference type="RefSeq" id="XP_052124418.1"/>
    </source>
</evidence>
<gene>
    <name evidence="4" type="primary">LOC127749614</name>
</gene>
<feature type="compositionally biased region" description="Low complexity" evidence="1">
    <location>
        <begin position="264"/>
        <end position="289"/>
    </location>
</feature>
<accession>A0A9C6U9R2</accession>
<dbReference type="OrthoDB" id="4951847at2759"/>
<feature type="compositionally biased region" description="Acidic residues" evidence="1">
    <location>
        <begin position="195"/>
        <end position="218"/>
    </location>
</feature>
<dbReference type="GeneID" id="127749614"/>
<organism evidence="3 4">
    <name type="scientific">Frankliniella occidentalis</name>
    <name type="common">Western flower thrips</name>
    <name type="synonym">Euthrips occidentalis</name>
    <dbReference type="NCBI Taxonomy" id="133901"/>
    <lineage>
        <taxon>Eukaryota</taxon>
        <taxon>Metazoa</taxon>
        <taxon>Ecdysozoa</taxon>
        <taxon>Arthropoda</taxon>
        <taxon>Hexapoda</taxon>
        <taxon>Insecta</taxon>
        <taxon>Pterygota</taxon>
        <taxon>Neoptera</taxon>
        <taxon>Paraneoptera</taxon>
        <taxon>Thysanoptera</taxon>
        <taxon>Terebrantia</taxon>
        <taxon>Thripoidea</taxon>
        <taxon>Thripidae</taxon>
        <taxon>Frankliniella</taxon>
    </lineage>
</organism>
<proteinExistence type="predicted"/>
<dbReference type="Proteomes" id="UP000504606">
    <property type="component" value="Unplaced"/>
</dbReference>
<dbReference type="InterPro" id="IPR008906">
    <property type="entry name" value="HATC_C_dom"/>
</dbReference>
<dbReference type="KEGG" id="foc:127749614"/>
<dbReference type="GO" id="GO:0046983">
    <property type="term" value="F:protein dimerization activity"/>
    <property type="evidence" value="ECO:0007669"/>
    <property type="project" value="InterPro"/>
</dbReference>
<feature type="compositionally biased region" description="Basic and acidic residues" evidence="1">
    <location>
        <begin position="184"/>
        <end position="194"/>
    </location>
</feature>
<dbReference type="InterPro" id="IPR012337">
    <property type="entry name" value="RNaseH-like_sf"/>
</dbReference>
<dbReference type="Pfam" id="PF05699">
    <property type="entry name" value="Dimer_Tnp_hAT"/>
    <property type="match status" value="1"/>
</dbReference>
<dbReference type="SUPFAM" id="SSF53098">
    <property type="entry name" value="Ribonuclease H-like"/>
    <property type="match status" value="1"/>
</dbReference>
<feature type="region of interest" description="Disordered" evidence="1">
    <location>
        <begin position="165"/>
        <end position="297"/>
    </location>
</feature>
<protein>
    <submittedName>
        <fullName evidence="4">Uncharacterized protein LOC127749614</fullName>
    </submittedName>
</protein>
<name>A0A9C6U9R2_FRAOC</name>
<dbReference type="RefSeq" id="XP_052124418.1">
    <property type="nucleotide sequence ID" value="XM_052268458.1"/>
</dbReference>